<dbReference type="InterPro" id="IPR050300">
    <property type="entry name" value="GDXG_lipolytic_enzyme"/>
</dbReference>
<keyword evidence="1" id="KW-0378">Hydrolase</keyword>
<organism evidence="4 5">
    <name type="scientific">Sarocladium strictum</name>
    <name type="common">Black bundle disease fungus</name>
    <name type="synonym">Acremonium strictum</name>
    <dbReference type="NCBI Taxonomy" id="5046"/>
    <lineage>
        <taxon>Eukaryota</taxon>
        <taxon>Fungi</taxon>
        <taxon>Dikarya</taxon>
        <taxon>Ascomycota</taxon>
        <taxon>Pezizomycotina</taxon>
        <taxon>Sordariomycetes</taxon>
        <taxon>Hypocreomycetidae</taxon>
        <taxon>Hypocreales</taxon>
        <taxon>Sarocladiaceae</taxon>
        <taxon>Sarocladium</taxon>
    </lineage>
</organism>
<reference evidence="4" key="1">
    <citation type="submission" date="2022-10" db="EMBL/GenBank/DDBJ databases">
        <title>Determination and structural analysis of whole genome sequence of Sarocladium strictum F4-1.</title>
        <authorList>
            <person name="Hu L."/>
            <person name="Jiang Y."/>
        </authorList>
    </citation>
    <scope>NUCLEOTIDE SEQUENCE</scope>
    <source>
        <strain evidence="4">F4-1</strain>
    </source>
</reference>
<sequence>MPEPPYPLHPTVVSRIDPEYKAFYEAHVFDKQQVHFQPIEVSRSSGILIPGAGPLIPVGKTQDFAIQRKQSQGPDVKVRCFTPEGEPPAGGWPALVYFHGGGWVLGSIETENVVATNICTRGRSVVISVDYRLAPEDPFPACIEDAWEAVQWTITKAVSLLNINTSKLATGGSSAGGHLASVMCQRAASTGRQLFRLQLLSVPVTDNTADTTNNPSWAENQHTPALPAPKMLWYRHHFLPRREDWSHPEASSLLWKGDWSMLPPAIIVLGELDVLRSEGEAFGKKLADAGVKADVHIFKGQPHPFLAMDGVLQAGRDAITYFCEGMLKLHDEGQQTTNGVNGHTNGLTNGNADGH</sequence>
<dbReference type="Proteomes" id="UP001175261">
    <property type="component" value="Unassembled WGS sequence"/>
</dbReference>
<keyword evidence="5" id="KW-1185">Reference proteome</keyword>
<dbReference type="AlphaFoldDB" id="A0AA39GKB4"/>
<dbReference type="Pfam" id="PF07859">
    <property type="entry name" value="Abhydrolase_3"/>
    <property type="match status" value="1"/>
</dbReference>
<protein>
    <recommendedName>
        <fullName evidence="3">Alpha/beta hydrolase fold-3 domain-containing protein</fullName>
    </recommendedName>
</protein>
<accession>A0AA39GKB4</accession>
<evidence type="ECO:0000313" key="5">
    <source>
        <dbReference type="Proteomes" id="UP001175261"/>
    </source>
</evidence>
<evidence type="ECO:0000256" key="1">
    <source>
        <dbReference type="ARBA" id="ARBA00022801"/>
    </source>
</evidence>
<dbReference type="PANTHER" id="PTHR48081:SF8">
    <property type="entry name" value="ALPHA_BETA HYDROLASE FOLD-3 DOMAIN-CONTAINING PROTEIN-RELATED"/>
    <property type="match status" value="1"/>
</dbReference>
<feature type="domain" description="Alpha/beta hydrolase fold-3" evidence="3">
    <location>
        <begin position="95"/>
        <end position="306"/>
    </location>
</feature>
<proteinExistence type="predicted"/>
<evidence type="ECO:0000259" key="3">
    <source>
        <dbReference type="Pfam" id="PF07859"/>
    </source>
</evidence>
<evidence type="ECO:0000256" key="2">
    <source>
        <dbReference type="SAM" id="MobiDB-lite"/>
    </source>
</evidence>
<dbReference type="GO" id="GO:0016787">
    <property type="term" value="F:hydrolase activity"/>
    <property type="evidence" value="ECO:0007669"/>
    <property type="project" value="UniProtKB-KW"/>
</dbReference>
<evidence type="ECO:0000313" key="4">
    <source>
        <dbReference type="EMBL" id="KAK0388074.1"/>
    </source>
</evidence>
<name>A0AA39GKB4_SARSR</name>
<dbReference type="InterPro" id="IPR029058">
    <property type="entry name" value="AB_hydrolase_fold"/>
</dbReference>
<dbReference type="SUPFAM" id="SSF53474">
    <property type="entry name" value="alpha/beta-Hydrolases"/>
    <property type="match status" value="1"/>
</dbReference>
<dbReference type="PANTHER" id="PTHR48081">
    <property type="entry name" value="AB HYDROLASE SUPERFAMILY PROTEIN C4A8.06C"/>
    <property type="match status" value="1"/>
</dbReference>
<dbReference type="InterPro" id="IPR013094">
    <property type="entry name" value="AB_hydrolase_3"/>
</dbReference>
<comment type="caution">
    <text evidence="4">The sequence shown here is derived from an EMBL/GenBank/DDBJ whole genome shotgun (WGS) entry which is preliminary data.</text>
</comment>
<dbReference type="Gene3D" id="3.40.50.1820">
    <property type="entry name" value="alpha/beta hydrolase"/>
    <property type="match status" value="1"/>
</dbReference>
<feature type="region of interest" description="Disordered" evidence="2">
    <location>
        <begin position="334"/>
        <end position="355"/>
    </location>
</feature>
<dbReference type="EMBL" id="JAPDFR010000003">
    <property type="protein sequence ID" value="KAK0388074.1"/>
    <property type="molecule type" value="Genomic_DNA"/>
</dbReference>
<gene>
    <name evidence="4" type="ORF">NLU13_4318</name>
</gene>